<sequence>MNEDYNENSDSDFSYSEYEDEFNEREIIEINEEIQDEEIQDELEVIPEVDTSHKTQTSCVIVDYIEGKIQTCNSTDKLRRLKNLFGSWQIDRDIVNAVDKDYLQLGVCYSHFLYDQNQLHNKNDKQKKSHKTTLIQRGRCIGCGKYFTFYNRGNGCINHSWVFNGRCLLVPCNGQFSCNALKEFSPLCYQISDEIKRPRYVCLECYQKNGGHIHERYGKGRKSLNCIQKELHKKDASCGLEVIAEWLLQISKEADEYTKNLILTSVINAIKEYVLSVPSENNNFYNFTSKTSTTSKQNKVENIEMSLFMIKMLFIDTFKYKKNKTNFQIQQEIDNPENLGKLFGLKLWHSRNEIKNRKSDLEFPDTIQKYYEAFPRFLISFLNGFITELEEKKNSICNRQRKHRGESSKSISTLKIIKIITFLASIFINIAFPSYNIWLPIVLTSLGQKPKLITSLHRFLNTCHVIAHTERHERNKEKERMSSIIPSIRLKKNKNIWNLAIIDNIDFKTKSFSFGNIYDVTRKTSHATLRMAFQWKLLSNIDSIPEIVQINEETQLFEMNLITQTALDTLEKIIEKLLNFQIVDDNFIYNQDFDTETIKKIIISEFEPGLILEPGNNPNSDDAILEAATMYRSDFELDDNDFLDIVGDEAFHRRLIKCIEKWPKLRPLLGAWHTFKDFCSALLVLFSSYGILNFARELGVRFLDKLEANVDYRSTSRVLDLIWTAVGISINIYIKKKEISLHSIMDGENIVLKV</sequence>
<dbReference type="OrthoDB" id="2448759at2759"/>
<name>A0A397JN75_9GLOM</name>
<dbReference type="AlphaFoldDB" id="A0A397JN75"/>
<accession>A0A397JN75</accession>
<gene>
    <name evidence="1" type="ORF">Glove_35g42</name>
</gene>
<proteinExistence type="predicted"/>
<organism evidence="1 2">
    <name type="scientific">Diversispora epigaea</name>
    <dbReference type="NCBI Taxonomy" id="1348612"/>
    <lineage>
        <taxon>Eukaryota</taxon>
        <taxon>Fungi</taxon>
        <taxon>Fungi incertae sedis</taxon>
        <taxon>Mucoromycota</taxon>
        <taxon>Glomeromycotina</taxon>
        <taxon>Glomeromycetes</taxon>
        <taxon>Diversisporales</taxon>
        <taxon>Diversisporaceae</taxon>
        <taxon>Diversispora</taxon>
    </lineage>
</organism>
<reference evidence="1 2" key="1">
    <citation type="submission" date="2018-08" db="EMBL/GenBank/DDBJ databases">
        <title>Genome and evolution of the arbuscular mycorrhizal fungus Diversispora epigaea (formerly Glomus versiforme) and its bacterial endosymbionts.</title>
        <authorList>
            <person name="Sun X."/>
            <person name="Fei Z."/>
            <person name="Harrison M."/>
        </authorList>
    </citation>
    <scope>NUCLEOTIDE SEQUENCE [LARGE SCALE GENOMIC DNA]</scope>
    <source>
        <strain evidence="1 2">IT104</strain>
    </source>
</reference>
<keyword evidence="2" id="KW-1185">Reference proteome</keyword>
<dbReference type="Proteomes" id="UP000266861">
    <property type="component" value="Unassembled WGS sequence"/>
</dbReference>
<protein>
    <submittedName>
        <fullName evidence="1">Uncharacterized protein</fullName>
    </submittedName>
</protein>
<evidence type="ECO:0000313" key="2">
    <source>
        <dbReference type="Proteomes" id="UP000266861"/>
    </source>
</evidence>
<comment type="caution">
    <text evidence="1">The sequence shown here is derived from an EMBL/GenBank/DDBJ whole genome shotgun (WGS) entry which is preliminary data.</text>
</comment>
<evidence type="ECO:0000313" key="1">
    <source>
        <dbReference type="EMBL" id="RHZ87426.1"/>
    </source>
</evidence>
<dbReference type="EMBL" id="PQFF01000033">
    <property type="protein sequence ID" value="RHZ87426.1"/>
    <property type="molecule type" value="Genomic_DNA"/>
</dbReference>